<evidence type="ECO:0000256" key="3">
    <source>
        <dbReference type="ARBA" id="ARBA00008281"/>
    </source>
</evidence>
<keyword evidence="7 10" id="KW-0283">Flagellar rotation</keyword>
<keyword evidence="6 10" id="KW-0812">Transmembrane</keyword>
<evidence type="ECO:0000313" key="12">
    <source>
        <dbReference type="EMBL" id="KZN97605.1"/>
    </source>
</evidence>
<evidence type="ECO:0000313" key="13">
    <source>
        <dbReference type="Proteomes" id="UP000076476"/>
    </source>
</evidence>
<name>A0A161YUP0_9BACI</name>
<dbReference type="RefSeq" id="WP_063386671.1">
    <property type="nucleotide sequence ID" value="NZ_CP017703.1"/>
</dbReference>
<evidence type="ECO:0000256" key="5">
    <source>
        <dbReference type="ARBA" id="ARBA00022500"/>
    </source>
</evidence>
<dbReference type="EMBL" id="CP017703">
    <property type="protein sequence ID" value="ASS91552.1"/>
    <property type="molecule type" value="Genomic_DNA"/>
</dbReference>
<evidence type="ECO:0000256" key="10">
    <source>
        <dbReference type="RuleBase" id="RU364125"/>
    </source>
</evidence>
<evidence type="ECO:0000256" key="8">
    <source>
        <dbReference type="ARBA" id="ARBA00022989"/>
    </source>
</evidence>
<protein>
    <recommendedName>
        <fullName evidence="10">Flagellar protein FliL</fullName>
    </recommendedName>
</protein>
<evidence type="ECO:0000256" key="6">
    <source>
        <dbReference type="ARBA" id="ARBA00022692"/>
    </source>
</evidence>
<dbReference type="GO" id="GO:0006935">
    <property type="term" value="P:chemotaxis"/>
    <property type="evidence" value="ECO:0007669"/>
    <property type="project" value="UniProtKB-KW"/>
</dbReference>
<keyword evidence="9 10" id="KW-0472">Membrane</keyword>
<dbReference type="AlphaFoldDB" id="A0A161YUP0"/>
<reference evidence="12 13" key="1">
    <citation type="submission" date="2016-04" db="EMBL/GenBank/DDBJ databases">
        <title>Draft genome sequence of Aeribacillus pallidus 8m3 from petroleum reservoir.</title>
        <authorList>
            <person name="Poltaraus A.B."/>
            <person name="Nazina T.N."/>
            <person name="Tourova T.P."/>
            <person name="Malakho S.M."/>
            <person name="Korshunova A.V."/>
            <person name="Sokolova D.S."/>
        </authorList>
    </citation>
    <scope>NUCLEOTIDE SEQUENCE [LARGE SCALE GENOMIC DNA]</scope>
    <source>
        <strain evidence="12 13">8m3</strain>
    </source>
</reference>
<keyword evidence="4 10" id="KW-1003">Cell membrane</keyword>
<gene>
    <name evidence="11" type="ORF">AP3564_16160</name>
    <name evidence="12" type="ORF">AZI98_02250</name>
</gene>
<dbReference type="GO" id="GO:0009425">
    <property type="term" value="C:bacterial-type flagellum basal body"/>
    <property type="evidence" value="ECO:0007669"/>
    <property type="project" value="InterPro"/>
</dbReference>
<evidence type="ECO:0000256" key="4">
    <source>
        <dbReference type="ARBA" id="ARBA00022475"/>
    </source>
</evidence>
<comment type="similarity">
    <text evidence="3 10">Belongs to the FliL family.</text>
</comment>
<keyword evidence="11" id="KW-0966">Cell projection</keyword>
<dbReference type="OrthoDB" id="2381796at2"/>
<dbReference type="GO" id="GO:0005886">
    <property type="term" value="C:plasma membrane"/>
    <property type="evidence" value="ECO:0007669"/>
    <property type="project" value="UniProtKB-SubCell"/>
</dbReference>
<evidence type="ECO:0000313" key="11">
    <source>
        <dbReference type="EMBL" id="ASS91552.1"/>
    </source>
</evidence>
<dbReference type="EMBL" id="LWBR01000007">
    <property type="protein sequence ID" value="KZN97605.1"/>
    <property type="molecule type" value="Genomic_DNA"/>
</dbReference>
<comment type="function">
    <text evidence="1 10">Controls the rotational direction of flagella during chemotaxis.</text>
</comment>
<dbReference type="Pfam" id="PF03748">
    <property type="entry name" value="FliL"/>
    <property type="match status" value="1"/>
</dbReference>
<proteinExistence type="inferred from homology"/>
<evidence type="ECO:0000256" key="1">
    <source>
        <dbReference type="ARBA" id="ARBA00002254"/>
    </source>
</evidence>
<reference evidence="11 14" key="2">
    <citation type="submission" date="2016-10" db="EMBL/GenBank/DDBJ databases">
        <title>The whole genome sequencing and assembly of Aeribacillus pallidus KCTC3564 strain.</title>
        <authorList>
            <person name="Lee Y.-J."/>
            <person name="Park M.-K."/>
            <person name="Yi H."/>
            <person name="Bahn Y.-S."/>
            <person name="Kim J.F."/>
            <person name="Lee D.-W."/>
        </authorList>
    </citation>
    <scope>NUCLEOTIDE SEQUENCE [LARGE SCALE GENOMIC DNA]</scope>
    <source>
        <strain evidence="11 14">KCTC3564</strain>
    </source>
</reference>
<evidence type="ECO:0000256" key="7">
    <source>
        <dbReference type="ARBA" id="ARBA00022779"/>
    </source>
</evidence>
<keyword evidence="8 10" id="KW-1133">Transmembrane helix</keyword>
<sequence length="142" mass="16122">MSKKFITALLIIISTVGIAALTTFVVMEFFTKDPVEAKNRSIDEVVESSFDVPEITTNLKSKNIVRLSFKIEASDKKAREELEKREFQIKDIIITELANMEAKDLEGQAGMDRFKDTIKKKVDALLQEGEVKQVYTTSFILQ</sequence>
<evidence type="ECO:0000256" key="9">
    <source>
        <dbReference type="ARBA" id="ARBA00023136"/>
    </source>
</evidence>
<keyword evidence="11" id="KW-0969">Cilium</keyword>
<dbReference type="PANTHER" id="PTHR35091:SF2">
    <property type="entry name" value="FLAGELLAR PROTEIN FLIL"/>
    <property type="match status" value="1"/>
</dbReference>
<evidence type="ECO:0000313" key="14">
    <source>
        <dbReference type="Proteomes" id="UP000214606"/>
    </source>
</evidence>
<dbReference type="KEGG" id="apak:AP3564_16160"/>
<keyword evidence="13" id="KW-1185">Reference proteome</keyword>
<accession>A0A161YUP0</accession>
<dbReference type="PANTHER" id="PTHR35091">
    <property type="entry name" value="FLAGELLAR PROTEIN FLIL"/>
    <property type="match status" value="1"/>
</dbReference>
<dbReference type="STRING" id="33936.AZI98_02250"/>
<comment type="subcellular location">
    <subcellularLocation>
        <location evidence="2">Cell membrane</location>
        <topology evidence="2">Single-pass membrane protein</topology>
    </subcellularLocation>
</comment>
<dbReference type="GO" id="GO:0071978">
    <property type="term" value="P:bacterial-type flagellum-dependent swarming motility"/>
    <property type="evidence" value="ECO:0007669"/>
    <property type="project" value="TreeGrafter"/>
</dbReference>
<keyword evidence="11" id="KW-0282">Flagellum</keyword>
<dbReference type="InterPro" id="IPR005503">
    <property type="entry name" value="FliL"/>
</dbReference>
<feature type="transmembrane region" description="Helical" evidence="10">
    <location>
        <begin position="6"/>
        <end position="30"/>
    </location>
</feature>
<evidence type="ECO:0000256" key="2">
    <source>
        <dbReference type="ARBA" id="ARBA00004162"/>
    </source>
</evidence>
<dbReference type="NCBIfam" id="NF005826">
    <property type="entry name" value="PRK07718.1"/>
    <property type="match status" value="1"/>
</dbReference>
<keyword evidence="5 10" id="KW-0145">Chemotaxis</keyword>
<organism evidence="12 13">
    <name type="scientific">Aeribacillus pallidus</name>
    <dbReference type="NCBI Taxonomy" id="33936"/>
    <lineage>
        <taxon>Bacteria</taxon>
        <taxon>Bacillati</taxon>
        <taxon>Bacillota</taxon>
        <taxon>Bacilli</taxon>
        <taxon>Bacillales</taxon>
        <taxon>Bacillaceae</taxon>
        <taxon>Aeribacillus</taxon>
    </lineage>
</organism>
<dbReference type="Proteomes" id="UP000214606">
    <property type="component" value="Chromosome"/>
</dbReference>
<dbReference type="Proteomes" id="UP000076476">
    <property type="component" value="Unassembled WGS sequence"/>
</dbReference>